<proteinExistence type="inferred from homology"/>
<keyword evidence="6" id="KW-1185">Reference proteome</keyword>
<dbReference type="GO" id="GO:0005524">
    <property type="term" value="F:ATP binding"/>
    <property type="evidence" value="ECO:0007669"/>
    <property type="project" value="InterPro"/>
</dbReference>
<comment type="similarity">
    <text evidence="4">Belongs to the adenylate kinase family.</text>
</comment>
<dbReference type="AlphaFoldDB" id="A0A177B8H1"/>
<evidence type="ECO:0000256" key="3">
    <source>
        <dbReference type="ARBA" id="ARBA00022777"/>
    </source>
</evidence>
<name>A0A177B8H1_9BILA</name>
<protein>
    <recommendedName>
        <fullName evidence="7">Adenylate kinase 8</fullName>
    </recommendedName>
</protein>
<dbReference type="Pfam" id="PF00406">
    <property type="entry name" value="ADK"/>
    <property type="match status" value="2"/>
</dbReference>
<dbReference type="GO" id="GO:0019205">
    <property type="term" value="F:nucleobase-containing compound kinase activity"/>
    <property type="evidence" value="ECO:0007669"/>
    <property type="project" value="InterPro"/>
</dbReference>
<sequence>MDVTNRPFKISKEFLKYAEENNLFDLFTDLFQKIIIDKPLDPLLYIQEYMKDDLKLNIPKICIIGPPASGKCTVSNLLSFQLSAIHIDRTEILNNASTDFMKEINEYDAWDIPIDLWVRLLSDRLKYSDCVNNGYVLENIPSSLEECLLIQESGIIINNCIVLNTEDSVLVERSIGKRVDPITNDIYHLTFDPPRTMDVARRLIQPENNGIERIKERLEEYRKLEKKLKKYYKHIMSEFNVDMPKEDIFTKVLIHIHTFKKNISPLKPRILVLGPIGSGKKYQCELLANKYGFVNLSSGTLIKEEMCKRSDIGIACQNYVDNNKQIPDVLVNKIMDERLSRNDCIYKGWVLRGFPRNIDQALMLTEKGFNPTRVFMFDISKESILERLTLKRIDPLTGNKYHLLFNPPLDELVNDRLLTHLCDSSEYIFMKIDKYLNYIEVLKDLYKNIIQQINADQPANTIFELLESWIIKAIIKD</sequence>
<dbReference type="EMBL" id="LWCA01000130">
    <property type="protein sequence ID" value="OAF70599.1"/>
    <property type="molecule type" value="Genomic_DNA"/>
</dbReference>
<reference evidence="5 6" key="1">
    <citation type="submission" date="2016-04" db="EMBL/GenBank/DDBJ databases">
        <title>The genome of Intoshia linei affirms orthonectids as highly simplified spiralians.</title>
        <authorList>
            <person name="Mikhailov K.V."/>
            <person name="Slusarev G.S."/>
            <person name="Nikitin M.A."/>
            <person name="Logacheva M.D."/>
            <person name="Penin A."/>
            <person name="Aleoshin V."/>
            <person name="Panchin Y.V."/>
        </authorList>
    </citation>
    <scope>NUCLEOTIDE SEQUENCE [LARGE SCALE GENOMIC DNA]</scope>
    <source>
        <strain evidence="5">Intl2013</strain>
        <tissue evidence="5">Whole animal</tissue>
    </source>
</reference>
<accession>A0A177B8H1</accession>
<dbReference type="OrthoDB" id="522106at2759"/>
<dbReference type="Gene3D" id="3.40.50.300">
    <property type="entry name" value="P-loop containing nucleotide triphosphate hydrolases"/>
    <property type="match status" value="2"/>
</dbReference>
<keyword evidence="1 4" id="KW-0808">Transferase</keyword>
<keyword evidence="2" id="KW-0547">Nucleotide-binding</keyword>
<comment type="caution">
    <text evidence="5">The sequence shown here is derived from an EMBL/GenBank/DDBJ whole genome shotgun (WGS) entry which is preliminary data.</text>
</comment>
<dbReference type="PRINTS" id="PR00094">
    <property type="entry name" value="ADENYLTKNASE"/>
</dbReference>
<evidence type="ECO:0000256" key="1">
    <source>
        <dbReference type="ARBA" id="ARBA00022679"/>
    </source>
</evidence>
<dbReference type="GO" id="GO:0006139">
    <property type="term" value="P:nucleobase-containing compound metabolic process"/>
    <property type="evidence" value="ECO:0007669"/>
    <property type="project" value="InterPro"/>
</dbReference>
<evidence type="ECO:0000256" key="4">
    <source>
        <dbReference type="RuleBase" id="RU003330"/>
    </source>
</evidence>
<dbReference type="InterPro" id="IPR027417">
    <property type="entry name" value="P-loop_NTPase"/>
</dbReference>
<evidence type="ECO:0000313" key="6">
    <source>
        <dbReference type="Proteomes" id="UP000078046"/>
    </source>
</evidence>
<dbReference type="HAMAP" id="MF_00235">
    <property type="entry name" value="Adenylate_kinase_Adk"/>
    <property type="match status" value="1"/>
</dbReference>
<dbReference type="InterPro" id="IPR000850">
    <property type="entry name" value="Adenylat/UMP-CMP_kin"/>
</dbReference>
<organism evidence="5 6">
    <name type="scientific">Intoshia linei</name>
    <dbReference type="NCBI Taxonomy" id="1819745"/>
    <lineage>
        <taxon>Eukaryota</taxon>
        <taxon>Metazoa</taxon>
        <taxon>Spiralia</taxon>
        <taxon>Lophotrochozoa</taxon>
        <taxon>Mesozoa</taxon>
        <taxon>Orthonectida</taxon>
        <taxon>Rhopaluridae</taxon>
        <taxon>Intoshia</taxon>
    </lineage>
</organism>
<gene>
    <name evidence="5" type="ORF">A3Q56_01675</name>
</gene>
<dbReference type="CDD" id="cd22979">
    <property type="entry name" value="DD_AK8"/>
    <property type="match status" value="1"/>
</dbReference>
<evidence type="ECO:0000313" key="5">
    <source>
        <dbReference type="EMBL" id="OAF70599.1"/>
    </source>
</evidence>
<evidence type="ECO:0000256" key="2">
    <source>
        <dbReference type="ARBA" id="ARBA00022741"/>
    </source>
</evidence>
<dbReference type="PANTHER" id="PTHR23359">
    <property type="entry name" value="NUCLEOTIDE KINASE"/>
    <property type="match status" value="1"/>
</dbReference>
<dbReference type="Proteomes" id="UP000078046">
    <property type="component" value="Unassembled WGS sequence"/>
</dbReference>
<dbReference type="SUPFAM" id="SSF52540">
    <property type="entry name" value="P-loop containing nucleoside triphosphate hydrolases"/>
    <property type="match status" value="2"/>
</dbReference>
<dbReference type="CDD" id="cd01428">
    <property type="entry name" value="ADK"/>
    <property type="match status" value="1"/>
</dbReference>
<keyword evidence="3 4" id="KW-0418">Kinase</keyword>
<evidence type="ECO:0008006" key="7">
    <source>
        <dbReference type="Google" id="ProtNLM"/>
    </source>
</evidence>